<feature type="compositionally biased region" description="Basic and acidic residues" evidence="1">
    <location>
        <begin position="1"/>
        <end position="18"/>
    </location>
</feature>
<organism evidence="3 4">
    <name type="scientific">Lentilactobacillus senioris DSM 24302 = JCM 17472</name>
    <dbReference type="NCBI Taxonomy" id="1423802"/>
    <lineage>
        <taxon>Bacteria</taxon>
        <taxon>Bacillati</taxon>
        <taxon>Bacillota</taxon>
        <taxon>Bacilli</taxon>
        <taxon>Lactobacillales</taxon>
        <taxon>Lactobacillaceae</taxon>
        <taxon>Lentilactobacillus</taxon>
    </lineage>
</organism>
<keyword evidence="2" id="KW-0812">Transmembrane</keyword>
<evidence type="ECO:0000313" key="3">
    <source>
        <dbReference type="EMBL" id="KRM94537.1"/>
    </source>
</evidence>
<dbReference type="PIRSF" id="PIRSF033111">
    <property type="entry name" value="UCP033111"/>
    <property type="match status" value="1"/>
</dbReference>
<feature type="transmembrane region" description="Helical" evidence="2">
    <location>
        <begin position="144"/>
        <end position="165"/>
    </location>
</feature>
<evidence type="ECO:0008006" key="5">
    <source>
        <dbReference type="Google" id="ProtNLM"/>
    </source>
</evidence>
<feature type="transmembrane region" description="Helical" evidence="2">
    <location>
        <begin position="177"/>
        <end position="200"/>
    </location>
</feature>
<dbReference type="EMBL" id="AYZR01000004">
    <property type="protein sequence ID" value="KRM94537.1"/>
    <property type="molecule type" value="Genomic_DNA"/>
</dbReference>
<evidence type="ECO:0000256" key="1">
    <source>
        <dbReference type="SAM" id="MobiDB-lite"/>
    </source>
</evidence>
<protein>
    <recommendedName>
        <fullName evidence="5">Integral membrane protein</fullName>
    </recommendedName>
</protein>
<sequence length="237" mass="26475">MSNNEEKRNANVHQDRNRTAKQGHQRFDDLGLTKRNAEYMFKFSQALNATKLSGEVKANTIDTMLAELKDGQKSGKTARNMWGTVEQKVQNTVNPPQKEVGVMGANYWPNAAYNTLMFFMIFTLLYGITSMMAKNANTNTTMGITGIIVSSLVAGATIPLVSNLFDPKAKHRYSGWIRVLFLIGLFLVWMVIFFGAAVIPRVINPIMPPAVDIILGVIAALGMWYIKRNYSISNTIF</sequence>
<proteinExistence type="predicted"/>
<name>A0A0R2D1Z1_9LACO</name>
<dbReference type="STRING" id="1423802.FC56_GL001495"/>
<dbReference type="Pfam" id="PF06570">
    <property type="entry name" value="DUF1129"/>
    <property type="match status" value="1"/>
</dbReference>
<comment type="caution">
    <text evidence="3">The sequence shown here is derived from an EMBL/GenBank/DDBJ whole genome shotgun (WGS) entry which is preliminary data.</text>
</comment>
<reference evidence="3 4" key="1">
    <citation type="journal article" date="2015" name="Genome Announc.">
        <title>Expanding the biotechnology potential of lactobacilli through comparative genomics of 213 strains and associated genera.</title>
        <authorList>
            <person name="Sun Z."/>
            <person name="Harris H.M."/>
            <person name="McCann A."/>
            <person name="Guo C."/>
            <person name="Argimon S."/>
            <person name="Zhang W."/>
            <person name="Yang X."/>
            <person name="Jeffery I.B."/>
            <person name="Cooney J.C."/>
            <person name="Kagawa T.F."/>
            <person name="Liu W."/>
            <person name="Song Y."/>
            <person name="Salvetti E."/>
            <person name="Wrobel A."/>
            <person name="Rasinkangas P."/>
            <person name="Parkhill J."/>
            <person name="Rea M.C."/>
            <person name="O'Sullivan O."/>
            <person name="Ritari J."/>
            <person name="Douillard F.P."/>
            <person name="Paul Ross R."/>
            <person name="Yang R."/>
            <person name="Briner A.E."/>
            <person name="Felis G.E."/>
            <person name="de Vos W.M."/>
            <person name="Barrangou R."/>
            <person name="Klaenhammer T.R."/>
            <person name="Caufield P.W."/>
            <person name="Cui Y."/>
            <person name="Zhang H."/>
            <person name="O'Toole P.W."/>
        </authorList>
    </citation>
    <scope>NUCLEOTIDE SEQUENCE [LARGE SCALE GENOMIC DNA]</scope>
    <source>
        <strain evidence="3 4">DSM 24302</strain>
    </source>
</reference>
<dbReference type="InterPro" id="IPR009214">
    <property type="entry name" value="DUF1129"/>
</dbReference>
<dbReference type="RefSeq" id="WP_056977798.1">
    <property type="nucleotide sequence ID" value="NZ_AYZR01000004.1"/>
</dbReference>
<feature type="region of interest" description="Disordered" evidence="1">
    <location>
        <begin position="1"/>
        <end position="28"/>
    </location>
</feature>
<keyword evidence="4" id="KW-1185">Reference proteome</keyword>
<feature type="transmembrane region" description="Helical" evidence="2">
    <location>
        <begin position="206"/>
        <end position="226"/>
    </location>
</feature>
<dbReference type="AlphaFoldDB" id="A0A0R2D1Z1"/>
<accession>A0A0R2D1Z1</accession>
<gene>
    <name evidence="3" type="ORF">FC56_GL001495</name>
</gene>
<evidence type="ECO:0000313" key="4">
    <source>
        <dbReference type="Proteomes" id="UP000051256"/>
    </source>
</evidence>
<keyword evidence="2" id="KW-1133">Transmembrane helix</keyword>
<keyword evidence="2" id="KW-0472">Membrane</keyword>
<dbReference type="PATRIC" id="fig|1423802.4.peg.1513"/>
<dbReference type="Proteomes" id="UP000051256">
    <property type="component" value="Unassembled WGS sequence"/>
</dbReference>
<feature type="transmembrane region" description="Helical" evidence="2">
    <location>
        <begin position="111"/>
        <end position="132"/>
    </location>
</feature>
<evidence type="ECO:0000256" key="2">
    <source>
        <dbReference type="SAM" id="Phobius"/>
    </source>
</evidence>